<dbReference type="PANTHER" id="PTHR10622:SF11">
    <property type="entry name" value="HET-DOMAIN-CONTAINING PROTEIN"/>
    <property type="match status" value="1"/>
</dbReference>
<reference evidence="3 4" key="1">
    <citation type="submission" date="2015-10" db="EMBL/GenBank/DDBJ databases">
        <title>Full genome of DAOMC 229536 Phialocephala scopiformis, a fungal endophyte of spruce producing the potent anti-insectan compound rugulosin.</title>
        <authorList>
            <consortium name="DOE Joint Genome Institute"/>
            <person name="Walker A.K."/>
            <person name="Frasz S.L."/>
            <person name="Seifert K.A."/>
            <person name="Miller J.D."/>
            <person name="Mondo S.J."/>
            <person name="Labutti K."/>
            <person name="Lipzen A."/>
            <person name="Dockter R."/>
            <person name="Kennedy M."/>
            <person name="Grigoriev I.V."/>
            <person name="Spatafora J.W."/>
        </authorList>
    </citation>
    <scope>NUCLEOTIDE SEQUENCE [LARGE SCALE GENOMIC DNA]</scope>
    <source>
        <strain evidence="3 4">CBS 120377</strain>
    </source>
</reference>
<feature type="domain" description="NACHT" evidence="2">
    <location>
        <begin position="227"/>
        <end position="289"/>
    </location>
</feature>
<accession>A0A194X4X1</accession>
<dbReference type="STRING" id="149040.A0A194X4X1"/>
<dbReference type="InterPro" id="IPR007111">
    <property type="entry name" value="NACHT_NTPase"/>
</dbReference>
<evidence type="ECO:0000259" key="2">
    <source>
        <dbReference type="PROSITE" id="PS50837"/>
    </source>
</evidence>
<organism evidence="3 4">
    <name type="scientific">Mollisia scopiformis</name>
    <name type="common">Conifer needle endophyte fungus</name>
    <name type="synonym">Phialocephala scopiformis</name>
    <dbReference type="NCBI Taxonomy" id="149040"/>
    <lineage>
        <taxon>Eukaryota</taxon>
        <taxon>Fungi</taxon>
        <taxon>Dikarya</taxon>
        <taxon>Ascomycota</taxon>
        <taxon>Pezizomycotina</taxon>
        <taxon>Leotiomycetes</taxon>
        <taxon>Helotiales</taxon>
        <taxon>Mollisiaceae</taxon>
        <taxon>Mollisia</taxon>
    </lineage>
</organism>
<dbReference type="InterPro" id="IPR010730">
    <property type="entry name" value="HET"/>
</dbReference>
<dbReference type="EMBL" id="KQ947418">
    <property type="protein sequence ID" value="KUJ15223.1"/>
    <property type="molecule type" value="Genomic_DNA"/>
</dbReference>
<dbReference type="InParanoid" id="A0A194X4X1"/>
<evidence type="ECO:0000313" key="3">
    <source>
        <dbReference type="EMBL" id="KUJ15223.1"/>
    </source>
</evidence>
<keyword evidence="4" id="KW-1185">Reference proteome</keyword>
<protein>
    <submittedName>
        <fullName evidence="3">NACHT-domain-containing protein</fullName>
    </submittedName>
</protein>
<dbReference type="Pfam" id="PF06985">
    <property type="entry name" value="HET"/>
    <property type="match status" value="1"/>
</dbReference>
<dbReference type="RefSeq" id="XP_018069578.1">
    <property type="nucleotide sequence ID" value="XM_018213183.1"/>
</dbReference>
<name>A0A194X4X1_MOLSC</name>
<dbReference type="Pfam" id="PF24883">
    <property type="entry name" value="NPHP3_N"/>
    <property type="match status" value="1"/>
</dbReference>
<dbReference type="SUPFAM" id="SSF52540">
    <property type="entry name" value="P-loop containing nucleoside triphosphate hydrolases"/>
    <property type="match status" value="1"/>
</dbReference>
<dbReference type="Gene3D" id="3.40.50.300">
    <property type="entry name" value="P-loop containing nucleotide triphosphate hydrolases"/>
    <property type="match status" value="1"/>
</dbReference>
<dbReference type="KEGG" id="psco:LY89DRAFT_670724"/>
<dbReference type="PROSITE" id="PS50837">
    <property type="entry name" value="NACHT"/>
    <property type="match status" value="1"/>
</dbReference>
<dbReference type="InterPro" id="IPR027417">
    <property type="entry name" value="P-loop_NTPase"/>
</dbReference>
<dbReference type="GeneID" id="28822909"/>
<dbReference type="Proteomes" id="UP000070700">
    <property type="component" value="Unassembled WGS sequence"/>
</dbReference>
<sequence>MRLLQYNNDGDFSLIEFNESDIPEYAILSHTWEQDNSKEVTYAEVISGTGQNKDGFKKINFCGEQARQDGLPYFWVDTCCINKQNKAELRHSINSIFRWYRNASRYYVYLSDVSTRKRKASDQSSEHNWDLSFREKTGKEEDKAYSLLGIFGVSIVPTYGEGVAKAFDWLWNRFREIQKCMQDLRPTDPRLDKQRIEATKGGLLQEAYRWVIETSDFQQWRTNQHHRLLWIKGDPGKGKTMLLCGIADELQNSLAKSALLSYFFCQATDSRINRATAVLRGLIYLLVDQQPSLVSHVQASYDEAGKALFEDANA</sequence>
<keyword evidence="1" id="KW-0677">Repeat</keyword>
<dbReference type="InterPro" id="IPR056884">
    <property type="entry name" value="NPHP3-like_N"/>
</dbReference>
<evidence type="ECO:0000256" key="1">
    <source>
        <dbReference type="ARBA" id="ARBA00022737"/>
    </source>
</evidence>
<dbReference type="OrthoDB" id="3432186at2759"/>
<proteinExistence type="predicted"/>
<dbReference type="PANTHER" id="PTHR10622">
    <property type="entry name" value="HET DOMAIN-CONTAINING PROTEIN"/>
    <property type="match status" value="1"/>
</dbReference>
<evidence type="ECO:0000313" key="4">
    <source>
        <dbReference type="Proteomes" id="UP000070700"/>
    </source>
</evidence>
<dbReference type="AlphaFoldDB" id="A0A194X4X1"/>
<gene>
    <name evidence="3" type="ORF">LY89DRAFT_670724</name>
</gene>